<protein>
    <submittedName>
        <fullName evidence="1">Uncharacterized protein</fullName>
    </submittedName>
</protein>
<sequence>MDHRLLCAKVNSVAKPKVRANKDTLPKRIDVSKLKIPSVQNEFVSEINNLPCEENCNLFKESVYEICSNILGFVMKKHQDWFGDNEEEIGLILEEKQKEFNML</sequence>
<dbReference type="Proteomes" id="UP001162480">
    <property type="component" value="Chromosome 1"/>
</dbReference>
<proteinExistence type="predicted"/>
<accession>A0AA36AJI0</accession>
<reference evidence="1" key="1">
    <citation type="submission" date="2023-08" db="EMBL/GenBank/DDBJ databases">
        <authorList>
            <person name="Alioto T."/>
            <person name="Alioto T."/>
            <person name="Gomez Garrido J."/>
        </authorList>
    </citation>
    <scope>NUCLEOTIDE SEQUENCE</scope>
</reference>
<gene>
    <name evidence="1" type="ORF">OCTVUL_1B014630</name>
</gene>
<dbReference type="AlphaFoldDB" id="A0AA36AJI0"/>
<name>A0AA36AJI0_OCTVU</name>
<dbReference type="EMBL" id="OX597814">
    <property type="protein sequence ID" value="CAI9715757.1"/>
    <property type="molecule type" value="Genomic_DNA"/>
</dbReference>
<keyword evidence="2" id="KW-1185">Reference proteome</keyword>
<evidence type="ECO:0000313" key="2">
    <source>
        <dbReference type="Proteomes" id="UP001162480"/>
    </source>
</evidence>
<organism evidence="1 2">
    <name type="scientific">Octopus vulgaris</name>
    <name type="common">Common octopus</name>
    <dbReference type="NCBI Taxonomy" id="6645"/>
    <lineage>
        <taxon>Eukaryota</taxon>
        <taxon>Metazoa</taxon>
        <taxon>Spiralia</taxon>
        <taxon>Lophotrochozoa</taxon>
        <taxon>Mollusca</taxon>
        <taxon>Cephalopoda</taxon>
        <taxon>Coleoidea</taxon>
        <taxon>Octopodiformes</taxon>
        <taxon>Octopoda</taxon>
        <taxon>Incirrata</taxon>
        <taxon>Octopodidae</taxon>
        <taxon>Octopus</taxon>
    </lineage>
</organism>
<evidence type="ECO:0000313" key="1">
    <source>
        <dbReference type="EMBL" id="CAI9715757.1"/>
    </source>
</evidence>